<proteinExistence type="predicted"/>
<keyword evidence="2" id="KW-1185">Reference proteome</keyword>
<dbReference type="Proteomes" id="UP000188388">
    <property type="component" value="Unassembled WGS sequence"/>
</dbReference>
<accession>A0A1R3VG48</accession>
<evidence type="ECO:0000313" key="1">
    <source>
        <dbReference type="EMBL" id="SIT58818.1"/>
    </source>
</evidence>
<dbReference type="STRING" id="1631249.BQ8794_60127"/>
<name>A0A1R3VG48_9HYPH</name>
<protein>
    <submittedName>
        <fullName evidence="1">Uncharacterized protein</fullName>
    </submittedName>
</protein>
<gene>
    <name evidence="1" type="ORF">BQ8794_60127</name>
</gene>
<evidence type="ECO:0000313" key="2">
    <source>
        <dbReference type="Proteomes" id="UP000188388"/>
    </source>
</evidence>
<dbReference type="EMBL" id="FTPD01000056">
    <property type="protein sequence ID" value="SIT58818.1"/>
    <property type="molecule type" value="Genomic_DNA"/>
</dbReference>
<reference evidence="2" key="1">
    <citation type="submission" date="2017-01" db="EMBL/GenBank/DDBJ databases">
        <authorList>
            <person name="Brunel B."/>
        </authorList>
    </citation>
    <scope>NUCLEOTIDE SEQUENCE [LARGE SCALE GENOMIC DNA]</scope>
</reference>
<organism evidence="1 2">
    <name type="scientific">Mesorhizobium prunaredense</name>
    <dbReference type="NCBI Taxonomy" id="1631249"/>
    <lineage>
        <taxon>Bacteria</taxon>
        <taxon>Pseudomonadati</taxon>
        <taxon>Pseudomonadota</taxon>
        <taxon>Alphaproteobacteria</taxon>
        <taxon>Hyphomicrobiales</taxon>
        <taxon>Phyllobacteriaceae</taxon>
        <taxon>Mesorhizobium</taxon>
    </lineage>
</organism>
<sequence>MPGLPSWSVGPKENEDRALVRRLQPVSKLQARSVLRQAKAKQIASGAVTYSSVVLVAADTAPTAS</sequence>
<dbReference type="AlphaFoldDB" id="A0A1R3VG48"/>